<organism evidence="5 6">
    <name type="scientific">Hornefia porci</name>
    <dbReference type="NCBI Taxonomy" id="2652292"/>
    <lineage>
        <taxon>Bacteria</taxon>
        <taxon>Bacillati</taxon>
        <taxon>Bacillota</taxon>
        <taxon>Clostridia</taxon>
        <taxon>Peptostreptococcales</taxon>
        <taxon>Anaerovoracaceae</taxon>
        <taxon>Hornefia</taxon>
    </lineage>
</organism>
<comment type="caution">
    <text evidence="5">The sequence shown here is derived from an EMBL/GenBank/DDBJ whole genome shotgun (WGS) entry which is preliminary data.</text>
</comment>
<dbReference type="Pfam" id="PF08541">
    <property type="entry name" value="ACP_syn_III_C"/>
    <property type="match status" value="1"/>
</dbReference>
<evidence type="ECO:0000259" key="4">
    <source>
        <dbReference type="Pfam" id="PF08545"/>
    </source>
</evidence>
<evidence type="ECO:0000259" key="3">
    <source>
        <dbReference type="Pfam" id="PF08541"/>
    </source>
</evidence>
<dbReference type="PANTHER" id="PTHR34069">
    <property type="entry name" value="3-OXOACYL-[ACYL-CARRIER-PROTEIN] SYNTHASE 3"/>
    <property type="match status" value="1"/>
</dbReference>
<dbReference type="InterPro" id="IPR013751">
    <property type="entry name" value="ACP_syn_III_N"/>
</dbReference>
<keyword evidence="2" id="KW-0012">Acyltransferase</keyword>
<dbReference type="Pfam" id="PF08545">
    <property type="entry name" value="ACP_syn_III"/>
    <property type="match status" value="1"/>
</dbReference>
<sequence length="309" mass="33109">MAGIKITGYGCAHGDRTVTNEDLARVVDTSDAWIRSRTGIESRYFADSRSNLDMACEAAETALQRWGGDRRDVDLLLVCTFTPDLATPSVSCGAAGRLGLSQKVMCLDINGACSGFVYGCTLAHAMLTAGEARRALVIGSEKISPLMDLTERGSAILFGDGAGAVVLEADGTKEFASCSDCVPESETLFCERFDPAIMMKGQEVYRFAVNAVPESIYGVLRKAGRRAEDVDWFICHQANLRILRSVAGKLDVGMERFYVNIQRYGNTSAASVAICLSEMLENGLLKPGQRVVITGFGAGLTCGSVLLTV</sequence>
<dbReference type="OrthoDB" id="9815506at2"/>
<dbReference type="SUPFAM" id="SSF53901">
    <property type="entry name" value="Thiolase-like"/>
    <property type="match status" value="1"/>
</dbReference>
<dbReference type="CDD" id="cd00830">
    <property type="entry name" value="KAS_III"/>
    <property type="match status" value="1"/>
</dbReference>
<proteinExistence type="predicted"/>
<dbReference type="AlphaFoldDB" id="A0A1Q9JJG0"/>
<dbReference type="RefSeq" id="WP_075713888.1">
    <property type="nucleotide sequence ID" value="NZ_MJIE01000001.1"/>
</dbReference>
<dbReference type="STRING" id="1261640.BHK98_09890"/>
<feature type="domain" description="Beta-ketoacyl-[acyl-carrier-protein] synthase III C-terminal" evidence="3">
    <location>
        <begin position="220"/>
        <end position="308"/>
    </location>
</feature>
<evidence type="ECO:0000256" key="1">
    <source>
        <dbReference type="ARBA" id="ARBA00022679"/>
    </source>
</evidence>
<evidence type="ECO:0000313" key="5">
    <source>
        <dbReference type="EMBL" id="OLR56349.1"/>
    </source>
</evidence>
<dbReference type="Gene3D" id="3.40.47.10">
    <property type="match status" value="1"/>
</dbReference>
<dbReference type="GO" id="GO:0006633">
    <property type="term" value="P:fatty acid biosynthetic process"/>
    <property type="evidence" value="ECO:0007669"/>
    <property type="project" value="InterPro"/>
</dbReference>
<dbReference type="Proteomes" id="UP000187404">
    <property type="component" value="Unassembled WGS sequence"/>
</dbReference>
<dbReference type="GO" id="GO:0004315">
    <property type="term" value="F:3-oxoacyl-[acyl-carrier-protein] synthase activity"/>
    <property type="evidence" value="ECO:0007669"/>
    <property type="project" value="InterPro"/>
</dbReference>
<accession>A0A1Q9JJG0</accession>
<feature type="domain" description="Beta-ketoacyl-[acyl-carrier-protein] synthase III N-terminal" evidence="4">
    <location>
        <begin position="107"/>
        <end position="174"/>
    </location>
</feature>
<reference evidence="5 6" key="1">
    <citation type="journal article" date="2016" name="Appl. Environ. Microbiol.">
        <title>Function and Phylogeny of Bacterial Butyryl Coenzyme A:Acetate Transferases and Their Diversity in the Proximal Colon of Swine.</title>
        <authorList>
            <person name="Trachsel J."/>
            <person name="Bayles D.O."/>
            <person name="Looft T."/>
            <person name="Levine U.Y."/>
            <person name="Allen H.K."/>
        </authorList>
    </citation>
    <scope>NUCLEOTIDE SEQUENCE [LARGE SCALE GENOMIC DNA]</scope>
    <source>
        <strain evidence="5 6">68-3-10</strain>
    </source>
</reference>
<dbReference type="PANTHER" id="PTHR34069:SF2">
    <property type="entry name" value="BETA-KETOACYL-[ACYL-CARRIER-PROTEIN] SYNTHASE III"/>
    <property type="match status" value="1"/>
</dbReference>
<dbReference type="NCBIfam" id="NF006829">
    <property type="entry name" value="PRK09352.1"/>
    <property type="match status" value="1"/>
</dbReference>
<evidence type="ECO:0000313" key="6">
    <source>
        <dbReference type="Proteomes" id="UP000187404"/>
    </source>
</evidence>
<protein>
    <submittedName>
        <fullName evidence="5">Uncharacterized protein</fullName>
    </submittedName>
</protein>
<keyword evidence="1" id="KW-0808">Transferase</keyword>
<dbReference type="InterPro" id="IPR013747">
    <property type="entry name" value="ACP_syn_III_C"/>
</dbReference>
<keyword evidence="6" id="KW-1185">Reference proteome</keyword>
<gene>
    <name evidence="5" type="ORF">BHK98_09890</name>
</gene>
<dbReference type="EMBL" id="MJIE01000001">
    <property type="protein sequence ID" value="OLR56349.1"/>
    <property type="molecule type" value="Genomic_DNA"/>
</dbReference>
<evidence type="ECO:0000256" key="2">
    <source>
        <dbReference type="ARBA" id="ARBA00023315"/>
    </source>
</evidence>
<name>A0A1Q9JJG0_9FIRM</name>
<dbReference type="GO" id="GO:0044550">
    <property type="term" value="P:secondary metabolite biosynthetic process"/>
    <property type="evidence" value="ECO:0007669"/>
    <property type="project" value="TreeGrafter"/>
</dbReference>
<dbReference type="InterPro" id="IPR016039">
    <property type="entry name" value="Thiolase-like"/>
</dbReference>